<evidence type="ECO:0000256" key="3">
    <source>
        <dbReference type="ARBA" id="ARBA00022989"/>
    </source>
</evidence>
<feature type="domain" description="ABC-2 type transporter transmembrane" evidence="6">
    <location>
        <begin position="29"/>
        <end position="201"/>
    </location>
</feature>
<feature type="transmembrane region" description="Helical" evidence="5">
    <location>
        <begin position="202"/>
        <end position="223"/>
    </location>
</feature>
<dbReference type="Pfam" id="PF12698">
    <property type="entry name" value="ABC2_membrane_3"/>
    <property type="match status" value="1"/>
</dbReference>
<gene>
    <name evidence="7" type="ORF">SAMN04488054_105143</name>
</gene>
<evidence type="ECO:0000313" key="7">
    <source>
        <dbReference type="EMBL" id="SFL80603.1"/>
    </source>
</evidence>
<dbReference type="RefSeq" id="WP_090926236.1">
    <property type="nucleotide sequence ID" value="NZ_FOTY01000005.1"/>
</dbReference>
<feature type="transmembrane region" description="Helical" evidence="5">
    <location>
        <begin position="123"/>
        <end position="147"/>
    </location>
</feature>
<dbReference type="STRING" id="266892.SAMN04488054_105143"/>
<comment type="subcellular location">
    <subcellularLocation>
        <location evidence="1">Membrane</location>
        <topology evidence="1">Multi-pass membrane protein</topology>
    </subcellularLocation>
</comment>
<organism evidence="7 8">
    <name type="scientific">Salibacterium qingdaonense</name>
    <dbReference type="NCBI Taxonomy" id="266892"/>
    <lineage>
        <taxon>Bacteria</taxon>
        <taxon>Bacillati</taxon>
        <taxon>Bacillota</taxon>
        <taxon>Bacilli</taxon>
        <taxon>Bacillales</taxon>
        <taxon>Bacillaceae</taxon>
    </lineage>
</organism>
<dbReference type="GO" id="GO:0140359">
    <property type="term" value="F:ABC-type transporter activity"/>
    <property type="evidence" value="ECO:0007669"/>
    <property type="project" value="InterPro"/>
</dbReference>
<reference evidence="7 8" key="1">
    <citation type="submission" date="2016-10" db="EMBL/GenBank/DDBJ databases">
        <authorList>
            <person name="de Groot N.N."/>
        </authorList>
    </citation>
    <scope>NUCLEOTIDE SEQUENCE [LARGE SCALE GENOMIC DNA]</scope>
    <source>
        <strain evidence="7 8">CGMCC 1.6134</strain>
    </source>
</reference>
<evidence type="ECO:0000256" key="1">
    <source>
        <dbReference type="ARBA" id="ARBA00004141"/>
    </source>
</evidence>
<evidence type="ECO:0000313" key="8">
    <source>
        <dbReference type="Proteomes" id="UP000199668"/>
    </source>
</evidence>
<keyword evidence="2 5" id="KW-0812">Transmembrane</keyword>
<keyword evidence="4 5" id="KW-0472">Membrane</keyword>
<feature type="transmembrane region" description="Helical" evidence="5">
    <location>
        <begin position="21"/>
        <end position="37"/>
    </location>
</feature>
<dbReference type="Proteomes" id="UP000199668">
    <property type="component" value="Unassembled WGS sequence"/>
</dbReference>
<keyword evidence="8" id="KW-1185">Reference proteome</keyword>
<dbReference type="AlphaFoldDB" id="A0A1I4KPR9"/>
<feature type="transmembrane region" description="Helical" evidence="5">
    <location>
        <begin position="159"/>
        <end position="182"/>
    </location>
</feature>
<evidence type="ECO:0000256" key="4">
    <source>
        <dbReference type="ARBA" id="ARBA00023136"/>
    </source>
</evidence>
<dbReference type="OrthoDB" id="3182222at2"/>
<evidence type="ECO:0000259" key="6">
    <source>
        <dbReference type="Pfam" id="PF12698"/>
    </source>
</evidence>
<dbReference type="InterPro" id="IPR013525">
    <property type="entry name" value="ABC2_TM"/>
</dbReference>
<sequence>MRIQRISAIFEKDLKDFMKNMMVALLPVTPVLMTLFFNQSGNGGLPVIMHYLIVGITFSVVTSGSIMTILAEENEKHTLRGLIQSPATLWDIIIGKSLVTGLVTVLSLAVSLFIVGIEPFLNFKIIMGIILLFLFFLLLGIGVGLFAKSVASTSAYLMIVMILFGFTPMITLLGIGEGSVIMNIIDMFPLMQVIEMHSAGTWAPLGVLTLWTAASGMFTFVCFQKVMTDD</sequence>
<feature type="transmembrane region" description="Helical" evidence="5">
    <location>
        <begin position="92"/>
        <end position="117"/>
    </location>
</feature>
<evidence type="ECO:0000256" key="5">
    <source>
        <dbReference type="SAM" id="Phobius"/>
    </source>
</evidence>
<keyword evidence="3 5" id="KW-1133">Transmembrane helix</keyword>
<dbReference type="EMBL" id="FOTY01000005">
    <property type="protein sequence ID" value="SFL80603.1"/>
    <property type="molecule type" value="Genomic_DNA"/>
</dbReference>
<proteinExistence type="predicted"/>
<feature type="transmembrane region" description="Helical" evidence="5">
    <location>
        <begin position="49"/>
        <end position="71"/>
    </location>
</feature>
<protein>
    <submittedName>
        <fullName evidence="7">ABC-2 type transport system permease protein</fullName>
    </submittedName>
</protein>
<accession>A0A1I4KPR9</accession>
<name>A0A1I4KPR9_9BACI</name>
<evidence type="ECO:0000256" key="2">
    <source>
        <dbReference type="ARBA" id="ARBA00022692"/>
    </source>
</evidence>
<dbReference type="GO" id="GO:0016020">
    <property type="term" value="C:membrane"/>
    <property type="evidence" value="ECO:0007669"/>
    <property type="project" value="UniProtKB-SubCell"/>
</dbReference>